<evidence type="ECO:0000256" key="2">
    <source>
        <dbReference type="ARBA" id="ARBA00022443"/>
    </source>
</evidence>
<reference evidence="9" key="2">
    <citation type="submission" date="2025-09" db="UniProtKB">
        <authorList>
            <consortium name="Ensembl"/>
        </authorList>
    </citation>
    <scope>IDENTIFICATION</scope>
</reference>
<feature type="domain" description="SH3" evidence="7">
    <location>
        <begin position="670"/>
        <end position="729"/>
    </location>
</feature>
<feature type="compositionally biased region" description="Low complexity" evidence="6">
    <location>
        <begin position="308"/>
        <end position="317"/>
    </location>
</feature>
<feature type="domain" description="SH3" evidence="7">
    <location>
        <begin position="372"/>
        <end position="431"/>
    </location>
</feature>
<dbReference type="Proteomes" id="UP000694552">
    <property type="component" value="Unplaced"/>
</dbReference>
<dbReference type="PANTHER" id="PTHR14167:SF54">
    <property type="entry name" value="VINEXIN"/>
    <property type="match status" value="1"/>
</dbReference>
<keyword evidence="4" id="KW-0965">Cell junction</keyword>
<dbReference type="AlphaFoldDB" id="A0A8C8ABQ1"/>
<feature type="compositionally biased region" description="Low complexity" evidence="6">
    <location>
        <begin position="286"/>
        <end position="298"/>
    </location>
</feature>
<dbReference type="Pfam" id="PF00018">
    <property type="entry name" value="SH3_1"/>
    <property type="match status" value="1"/>
</dbReference>
<dbReference type="PANTHER" id="PTHR14167">
    <property type="entry name" value="SH3 DOMAIN-CONTAINING"/>
    <property type="match status" value="1"/>
</dbReference>
<feature type="domain" description="SH3" evidence="7">
    <location>
        <begin position="446"/>
        <end position="507"/>
    </location>
</feature>
<feature type="region of interest" description="Disordered" evidence="6">
    <location>
        <begin position="278"/>
        <end position="360"/>
    </location>
</feature>
<feature type="compositionally biased region" description="Low complexity" evidence="6">
    <location>
        <begin position="180"/>
        <end position="189"/>
    </location>
</feature>
<sequence length="729" mass="79680">MAGRLLPPDTGVEDVPPFHPPLWVPPPPPVTRVPIVRHRGSNTLNFDFHPPQTCGTAERGRVTPGSSVSDWYQTWPAKEAKTPSTPAPPSPMPGPGATIPACPRPPGWSATWTKDSKRRERRWVKYDGIGPVDETGMPIASRSSVDQPRDWYRSMFRQIHRKLPEPDWDTHHCPTGNLVPSPTTTPLTPRQNPRRKGPALPEPPGVTNGMDWPSWGVTGATAEPGSIFDYEPGKFSALEQPWQPPAEVPPARAQPIEVLLERELEQLSQELDEDMRAMETRRRPGQSSAAAPTARSPAPASPAPRSPLSPRRLQSPPGTHRPPASPGMERGGLGLASDRSRVAPGRDTLRPGTLPSLSDLGDPVEAVRREEKKMKAARLKFNFQAESPKELTLQKGDIVYIHKEVDRNWLEGEHHGRVGIFPSNYVEILPPTEVPKPIKAPTIQVLEYGEALALYTFRGELPVELSFRKGERVCLVRRVDENWYEGRISGTSRQGIFPATYVQVLKEPRVKATAEDFPPSPASASPRHPAGSPSLQRSPCPRGPPLSTGSPRAAERGPGEAGGRPASPRHLGFAFPPSPNLPRASAPSPSPTPAGPPHPAATQPPEPWRPAWPPEPVSDPQPRRRAPAPPGMGVLLRNAAPIPSPLQCAAPGAPTSTHPEPSPSYNGSEIQWTPYRALYQYRPQNADELELLEGDRVDVMQQCDDGWFVGVSRRTQKFGTFPGNYVAPV</sequence>
<dbReference type="PRINTS" id="PR00452">
    <property type="entry name" value="SH3DOMAIN"/>
</dbReference>
<keyword evidence="2 5" id="KW-0728">SH3 domain</keyword>
<dbReference type="InterPro" id="IPR036028">
    <property type="entry name" value="SH3-like_dom_sf"/>
</dbReference>
<evidence type="ECO:0000256" key="6">
    <source>
        <dbReference type="SAM" id="MobiDB-lite"/>
    </source>
</evidence>
<keyword evidence="10" id="KW-1185">Reference proteome</keyword>
<feature type="region of interest" description="Disordered" evidence="6">
    <location>
        <begin position="513"/>
        <end position="669"/>
    </location>
</feature>
<dbReference type="InterPro" id="IPR050384">
    <property type="entry name" value="Endophilin_SH3RF"/>
</dbReference>
<dbReference type="CDD" id="cd11921">
    <property type="entry name" value="SH3_Vinexin_1"/>
    <property type="match status" value="1"/>
</dbReference>
<organism evidence="9 10">
    <name type="scientific">Otus sunia</name>
    <name type="common">Oriental scops-owl</name>
    <dbReference type="NCBI Taxonomy" id="257818"/>
    <lineage>
        <taxon>Eukaryota</taxon>
        <taxon>Metazoa</taxon>
        <taxon>Chordata</taxon>
        <taxon>Craniata</taxon>
        <taxon>Vertebrata</taxon>
        <taxon>Euteleostomi</taxon>
        <taxon>Archelosauria</taxon>
        <taxon>Archosauria</taxon>
        <taxon>Dinosauria</taxon>
        <taxon>Saurischia</taxon>
        <taxon>Theropoda</taxon>
        <taxon>Coelurosauria</taxon>
        <taxon>Aves</taxon>
        <taxon>Neognathae</taxon>
        <taxon>Neoaves</taxon>
        <taxon>Telluraves</taxon>
        <taxon>Strigiformes</taxon>
        <taxon>Strigidae</taxon>
        <taxon>Otus</taxon>
    </lineage>
</organism>
<evidence type="ECO:0000259" key="8">
    <source>
        <dbReference type="PROSITE" id="PS50831"/>
    </source>
</evidence>
<dbReference type="InterPro" id="IPR035607">
    <property type="entry name" value="Vinexin_SH3_3"/>
</dbReference>
<feature type="compositionally biased region" description="Pro residues" evidence="6">
    <location>
        <begin position="588"/>
        <end position="619"/>
    </location>
</feature>
<evidence type="ECO:0000259" key="7">
    <source>
        <dbReference type="PROSITE" id="PS50002"/>
    </source>
</evidence>
<dbReference type="InterPro" id="IPR035609">
    <property type="entry name" value="Vinexin_SH3_1"/>
</dbReference>
<feature type="compositionally biased region" description="Low complexity" evidence="6">
    <location>
        <begin position="522"/>
        <end position="534"/>
    </location>
</feature>
<feature type="domain" description="SoHo" evidence="8">
    <location>
        <begin position="120"/>
        <end position="180"/>
    </location>
</feature>
<protein>
    <recommendedName>
        <fullName evidence="11">Vinexin</fullName>
    </recommendedName>
</protein>
<feature type="compositionally biased region" description="Pro residues" evidence="6">
    <location>
        <begin position="17"/>
        <end position="28"/>
    </location>
</feature>
<evidence type="ECO:0000256" key="5">
    <source>
        <dbReference type="PROSITE-ProRule" id="PRU00192"/>
    </source>
</evidence>
<evidence type="ECO:0008006" key="11">
    <source>
        <dbReference type="Google" id="ProtNLM"/>
    </source>
</evidence>
<dbReference type="FunFam" id="2.30.30.40:FF:000001">
    <property type="entry name" value="Sorbin and SH3 domain-containing protein 1 isoform 2"/>
    <property type="match status" value="1"/>
</dbReference>
<evidence type="ECO:0000256" key="4">
    <source>
        <dbReference type="ARBA" id="ARBA00022949"/>
    </source>
</evidence>
<dbReference type="SMART" id="SM00459">
    <property type="entry name" value="Sorb"/>
    <property type="match status" value="1"/>
</dbReference>
<dbReference type="PROSITE" id="PS50002">
    <property type="entry name" value="SH3"/>
    <property type="match status" value="3"/>
</dbReference>
<dbReference type="SUPFAM" id="SSF50044">
    <property type="entry name" value="SH3-domain"/>
    <property type="match status" value="3"/>
</dbReference>
<name>A0A8C8ABQ1_9STRI</name>
<dbReference type="GO" id="GO:0070161">
    <property type="term" value="C:anchoring junction"/>
    <property type="evidence" value="ECO:0007669"/>
    <property type="project" value="UniProtKB-SubCell"/>
</dbReference>
<accession>A0A8C8ABQ1</accession>
<evidence type="ECO:0000313" key="10">
    <source>
        <dbReference type="Proteomes" id="UP000694552"/>
    </source>
</evidence>
<feature type="compositionally biased region" description="Polar residues" evidence="6">
    <location>
        <begin position="654"/>
        <end position="669"/>
    </location>
</feature>
<feature type="region of interest" description="Disordered" evidence="6">
    <location>
        <begin position="1"/>
        <end position="28"/>
    </location>
</feature>
<dbReference type="Ensembl" id="ENSOSUT00000004131.1">
    <property type="protein sequence ID" value="ENSOSUP00000004004.1"/>
    <property type="gene ID" value="ENSOSUG00000002913.1"/>
</dbReference>
<dbReference type="InterPro" id="IPR001452">
    <property type="entry name" value="SH3_domain"/>
</dbReference>
<evidence type="ECO:0000256" key="3">
    <source>
        <dbReference type="ARBA" id="ARBA00022737"/>
    </source>
</evidence>
<proteinExistence type="predicted"/>
<dbReference type="PRINTS" id="PR00499">
    <property type="entry name" value="P67PHOX"/>
</dbReference>
<dbReference type="PROSITE" id="PS50831">
    <property type="entry name" value="SOHO"/>
    <property type="match status" value="1"/>
</dbReference>
<dbReference type="Gene3D" id="2.30.30.40">
    <property type="entry name" value="SH3 Domains"/>
    <property type="match status" value="3"/>
</dbReference>
<comment type="subcellular location">
    <subcellularLocation>
        <location evidence="1">Cell junction</location>
    </subcellularLocation>
</comment>
<dbReference type="InterPro" id="IPR003127">
    <property type="entry name" value="SoHo_dom"/>
</dbReference>
<dbReference type="SMART" id="SM00326">
    <property type="entry name" value="SH3"/>
    <property type="match status" value="3"/>
</dbReference>
<feature type="region of interest" description="Disordered" evidence="6">
    <location>
        <begin position="167"/>
        <end position="232"/>
    </location>
</feature>
<keyword evidence="3" id="KW-0677">Repeat</keyword>
<feature type="region of interest" description="Disordered" evidence="6">
    <location>
        <begin position="41"/>
        <end position="68"/>
    </location>
</feature>
<reference evidence="9" key="1">
    <citation type="submission" date="2025-08" db="UniProtKB">
        <authorList>
            <consortium name="Ensembl"/>
        </authorList>
    </citation>
    <scope>IDENTIFICATION</scope>
</reference>
<evidence type="ECO:0000313" key="9">
    <source>
        <dbReference type="Ensembl" id="ENSOSUP00000004004.1"/>
    </source>
</evidence>
<evidence type="ECO:0000256" key="1">
    <source>
        <dbReference type="ARBA" id="ARBA00004282"/>
    </source>
</evidence>
<dbReference type="Pfam" id="PF02208">
    <property type="entry name" value="Sorb"/>
    <property type="match status" value="1"/>
</dbReference>
<dbReference type="Pfam" id="PF14604">
    <property type="entry name" value="SH3_9"/>
    <property type="match status" value="2"/>
</dbReference>
<dbReference type="CDD" id="cd11918">
    <property type="entry name" value="SH3_Vinexin_3"/>
    <property type="match status" value="1"/>
</dbReference>